<proteinExistence type="inferred from homology"/>
<accession>A0A5C3QWH8</accession>
<evidence type="ECO:0000256" key="1">
    <source>
        <dbReference type="ARBA" id="ARBA00004141"/>
    </source>
</evidence>
<dbReference type="InterPro" id="IPR029044">
    <property type="entry name" value="Nucleotide-diphossugar_trans"/>
</dbReference>
<comment type="pathway">
    <text evidence="2">Lipid metabolism; sphingolipid metabolism.</text>
</comment>
<sequence length="433" mass="48439">MVLFQVCVSILGIGWYISLWVISLIGCLAARKRYRLRPRSPTASLPKGSVEGVSILRPLKGLDVNLYENLESTFIQEYANFEIIFSVADPGDQAIGIVQSLMQRYPGVKSRLIVGERVVGVNPKVNNLVRSYEEATFDILWVIDSNIIMDRGALARAVDALTSTPAPRRIGLVHHVPYAVASEQSLGARIEAAFLNTNHAKMYIAINTFATESCVVGKSNLFRRSDVDIVDGSLKPLSSTRPTNTPCGFPQFSRFLAEDNMIASALWHELDLRHSLSCDVAKNIIGSLSVKDYILRRARWIRVRKHMVLAATVAEPFTESLALALILTLSAGYMFGIPPWACIMGHYIPWLWVDFDVLTSLAGQQLPRPELVPFLTAWALREMLAFPVYCYAIVGNNVQWRGATYKVLRDGEVQEIDQVDSSRPQYQPLRREI</sequence>
<evidence type="ECO:0000256" key="10">
    <source>
        <dbReference type="ARBA" id="ARBA00022989"/>
    </source>
</evidence>
<comment type="pathway">
    <text evidence="3">Sphingolipid metabolism.</text>
</comment>
<keyword evidence="8 16" id="KW-0808">Transferase</keyword>
<dbReference type="GO" id="GO:0008120">
    <property type="term" value="F:ceramide glucosyltransferase activity"/>
    <property type="evidence" value="ECO:0007669"/>
    <property type="project" value="UniProtKB-EC"/>
</dbReference>
<evidence type="ECO:0000256" key="13">
    <source>
        <dbReference type="ARBA" id="ARBA00031543"/>
    </source>
</evidence>
<evidence type="ECO:0000256" key="9">
    <source>
        <dbReference type="ARBA" id="ARBA00022692"/>
    </source>
</evidence>
<keyword evidence="17" id="KW-1185">Reference proteome</keyword>
<dbReference type="AlphaFoldDB" id="A0A5C3QWH8"/>
<evidence type="ECO:0000256" key="4">
    <source>
        <dbReference type="ARBA" id="ARBA00006739"/>
    </source>
</evidence>
<feature type="transmembrane region" description="Helical" evidence="15">
    <location>
        <begin position="6"/>
        <end position="30"/>
    </location>
</feature>
<dbReference type="InterPro" id="IPR025993">
    <property type="entry name" value="Ceramide_glucosylTrfase"/>
</dbReference>
<evidence type="ECO:0000256" key="12">
    <source>
        <dbReference type="ARBA" id="ARBA00031017"/>
    </source>
</evidence>
<dbReference type="STRING" id="1884261.A0A5C3QWH8"/>
<evidence type="ECO:0000256" key="5">
    <source>
        <dbReference type="ARBA" id="ARBA00012699"/>
    </source>
</evidence>
<dbReference type="UniPathway" id="UPA00222"/>
<organism evidence="16 17">
    <name type="scientific">Pterulicium gracile</name>
    <dbReference type="NCBI Taxonomy" id="1884261"/>
    <lineage>
        <taxon>Eukaryota</taxon>
        <taxon>Fungi</taxon>
        <taxon>Dikarya</taxon>
        <taxon>Basidiomycota</taxon>
        <taxon>Agaricomycotina</taxon>
        <taxon>Agaricomycetes</taxon>
        <taxon>Agaricomycetidae</taxon>
        <taxon>Agaricales</taxon>
        <taxon>Pleurotineae</taxon>
        <taxon>Pterulaceae</taxon>
        <taxon>Pterulicium</taxon>
    </lineage>
</organism>
<reference evidence="16 17" key="1">
    <citation type="journal article" date="2019" name="Nat. Ecol. Evol.">
        <title>Megaphylogeny resolves global patterns of mushroom evolution.</title>
        <authorList>
            <person name="Varga T."/>
            <person name="Krizsan K."/>
            <person name="Foldi C."/>
            <person name="Dima B."/>
            <person name="Sanchez-Garcia M."/>
            <person name="Sanchez-Ramirez S."/>
            <person name="Szollosi G.J."/>
            <person name="Szarkandi J.G."/>
            <person name="Papp V."/>
            <person name="Albert L."/>
            <person name="Andreopoulos W."/>
            <person name="Angelini C."/>
            <person name="Antonin V."/>
            <person name="Barry K.W."/>
            <person name="Bougher N.L."/>
            <person name="Buchanan P."/>
            <person name="Buyck B."/>
            <person name="Bense V."/>
            <person name="Catcheside P."/>
            <person name="Chovatia M."/>
            <person name="Cooper J."/>
            <person name="Damon W."/>
            <person name="Desjardin D."/>
            <person name="Finy P."/>
            <person name="Geml J."/>
            <person name="Haridas S."/>
            <person name="Hughes K."/>
            <person name="Justo A."/>
            <person name="Karasinski D."/>
            <person name="Kautmanova I."/>
            <person name="Kiss B."/>
            <person name="Kocsube S."/>
            <person name="Kotiranta H."/>
            <person name="LaButti K.M."/>
            <person name="Lechner B.E."/>
            <person name="Liimatainen K."/>
            <person name="Lipzen A."/>
            <person name="Lukacs Z."/>
            <person name="Mihaltcheva S."/>
            <person name="Morgado L.N."/>
            <person name="Niskanen T."/>
            <person name="Noordeloos M.E."/>
            <person name="Ohm R.A."/>
            <person name="Ortiz-Santana B."/>
            <person name="Ovrebo C."/>
            <person name="Racz N."/>
            <person name="Riley R."/>
            <person name="Savchenko A."/>
            <person name="Shiryaev A."/>
            <person name="Soop K."/>
            <person name="Spirin V."/>
            <person name="Szebenyi C."/>
            <person name="Tomsovsky M."/>
            <person name="Tulloss R.E."/>
            <person name="Uehling J."/>
            <person name="Grigoriev I.V."/>
            <person name="Vagvolgyi C."/>
            <person name="Papp T."/>
            <person name="Martin F.M."/>
            <person name="Miettinen O."/>
            <person name="Hibbett D.S."/>
            <person name="Nagy L.G."/>
        </authorList>
    </citation>
    <scope>NUCLEOTIDE SEQUENCE [LARGE SCALE GENOMIC DNA]</scope>
    <source>
        <strain evidence="16 17">CBS 309.79</strain>
    </source>
</reference>
<gene>
    <name evidence="16" type="ORF">BDV98DRAFT_600437</name>
</gene>
<dbReference type="PANTHER" id="PTHR12726">
    <property type="entry name" value="CERAMIDE GLUCOSYLTRANSFERASE"/>
    <property type="match status" value="1"/>
</dbReference>
<protein>
    <recommendedName>
        <fullName evidence="6">Ceramide glucosyltransferase</fullName>
        <ecNumber evidence="5">2.4.1.80</ecNumber>
    </recommendedName>
    <alternativeName>
        <fullName evidence="13">Glucosylceramide synthase</fullName>
    </alternativeName>
    <alternativeName>
        <fullName evidence="14">UDP-glucose ceramide glucosyltransferase</fullName>
    </alternativeName>
    <alternativeName>
        <fullName evidence="12">UDP-glucose:N-acylsphingosine D-glucosyltransferase</fullName>
    </alternativeName>
</protein>
<evidence type="ECO:0000256" key="3">
    <source>
        <dbReference type="ARBA" id="ARBA00004991"/>
    </source>
</evidence>
<keyword evidence="11 15" id="KW-0472">Membrane</keyword>
<dbReference type="GO" id="GO:0006679">
    <property type="term" value="P:glucosylceramide biosynthetic process"/>
    <property type="evidence" value="ECO:0007669"/>
    <property type="project" value="TreeGrafter"/>
</dbReference>
<keyword evidence="10 15" id="KW-1133">Transmembrane helix</keyword>
<dbReference type="Pfam" id="PF13506">
    <property type="entry name" value="Glyco_transf_21"/>
    <property type="match status" value="1"/>
</dbReference>
<comment type="subcellular location">
    <subcellularLocation>
        <location evidence="1">Membrane</location>
        <topology evidence="1">Multi-pass membrane protein</topology>
    </subcellularLocation>
</comment>
<evidence type="ECO:0000256" key="6">
    <source>
        <dbReference type="ARBA" id="ARBA00019988"/>
    </source>
</evidence>
<evidence type="ECO:0000256" key="2">
    <source>
        <dbReference type="ARBA" id="ARBA00004760"/>
    </source>
</evidence>
<keyword evidence="7" id="KW-0328">Glycosyltransferase</keyword>
<evidence type="ECO:0000256" key="15">
    <source>
        <dbReference type="SAM" id="Phobius"/>
    </source>
</evidence>
<comment type="similarity">
    <text evidence="4">Belongs to the glycosyltransferase 2 family.</text>
</comment>
<dbReference type="EC" id="2.4.1.80" evidence="5"/>
<evidence type="ECO:0000256" key="11">
    <source>
        <dbReference type="ARBA" id="ARBA00023136"/>
    </source>
</evidence>
<name>A0A5C3QWH8_9AGAR</name>
<dbReference type="OrthoDB" id="1483400at2759"/>
<dbReference type="Gene3D" id="3.90.550.10">
    <property type="entry name" value="Spore Coat Polysaccharide Biosynthesis Protein SpsA, Chain A"/>
    <property type="match status" value="1"/>
</dbReference>
<evidence type="ECO:0000256" key="14">
    <source>
        <dbReference type="ARBA" id="ARBA00032575"/>
    </source>
</evidence>
<evidence type="ECO:0000313" key="17">
    <source>
        <dbReference type="Proteomes" id="UP000305067"/>
    </source>
</evidence>
<dbReference type="GO" id="GO:0016020">
    <property type="term" value="C:membrane"/>
    <property type="evidence" value="ECO:0007669"/>
    <property type="project" value="UniProtKB-SubCell"/>
</dbReference>
<evidence type="ECO:0000256" key="8">
    <source>
        <dbReference type="ARBA" id="ARBA00022679"/>
    </source>
</evidence>
<dbReference type="CDD" id="cd02520">
    <property type="entry name" value="Glucosylceramide_synthase"/>
    <property type="match status" value="1"/>
</dbReference>
<keyword evidence="9 15" id="KW-0812">Transmembrane</keyword>
<evidence type="ECO:0000313" key="16">
    <source>
        <dbReference type="EMBL" id="TFL06383.1"/>
    </source>
</evidence>
<dbReference type="PANTHER" id="PTHR12726:SF0">
    <property type="entry name" value="CERAMIDE GLUCOSYLTRANSFERASE"/>
    <property type="match status" value="1"/>
</dbReference>
<dbReference type="SUPFAM" id="SSF53448">
    <property type="entry name" value="Nucleotide-diphospho-sugar transferases"/>
    <property type="match status" value="1"/>
</dbReference>
<evidence type="ECO:0000256" key="7">
    <source>
        <dbReference type="ARBA" id="ARBA00022676"/>
    </source>
</evidence>
<dbReference type="Proteomes" id="UP000305067">
    <property type="component" value="Unassembled WGS sequence"/>
</dbReference>
<dbReference type="EMBL" id="ML178815">
    <property type="protein sequence ID" value="TFL06383.1"/>
    <property type="molecule type" value="Genomic_DNA"/>
</dbReference>